<dbReference type="Pfam" id="PF00005">
    <property type="entry name" value="ABC_tran"/>
    <property type="match status" value="1"/>
</dbReference>
<dbReference type="Proteomes" id="UP000188603">
    <property type="component" value="Chromosome"/>
</dbReference>
<dbReference type="PANTHER" id="PTHR43776">
    <property type="entry name" value="TRANSPORT ATP-BINDING PROTEIN"/>
    <property type="match status" value="1"/>
</dbReference>
<dbReference type="InterPro" id="IPR013563">
    <property type="entry name" value="Oligopep_ABC_C"/>
</dbReference>
<evidence type="ECO:0000256" key="2">
    <source>
        <dbReference type="ARBA" id="ARBA00022448"/>
    </source>
</evidence>
<sequence length="325" mass="36786">MGEAILEVRHLKKYFPIRNKVFSSKPTGYVRAVDDVSFDVYQGETLGIVGESGCGKSTTARLVNQLIRPTEGSVLFKGQDLASLKAKEIRQARKSIQMVFQNPYASLDPRKTVKHLIMEPLLIHRVGTKKEREKKVDELLEVVGLASYHGERYPHEFSGGQRQRINIARALALNPDLVICDEPVSALDVSIQAQVINLLKDLQKEFQLTYMFISHDLGVVEYVSDRIAVMYLGKIVELGTYEDIYQRPQHPYTRALLSAVPKQNPKENKERIVLSGDVPSPINPPSGCPFHTRCPFVVEKCRTERPTFQDYRKGHTVACHRMGEI</sequence>
<comment type="similarity">
    <text evidence="1">Belongs to the ABC transporter superfamily.</text>
</comment>
<evidence type="ECO:0000256" key="4">
    <source>
        <dbReference type="ARBA" id="ARBA00022840"/>
    </source>
</evidence>
<dbReference type="InterPro" id="IPR003439">
    <property type="entry name" value="ABC_transporter-like_ATP-bd"/>
</dbReference>
<dbReference type="NCBIfam" id="NF008453">
    <property type="entry name" value="PRK11308.1"/>
    <property type="match status" value="1"/>
</dbReference>
<dbReference type="AlphaFoldDB" id="A0A1U9K7Y3"/>
<dbReference type="RefSeq" id="WP_077720029.1">
    <property type="nucleotide sequence ID" value="NZ_CP019699.1"/>
</dbReference>
<dbReference type="GO" id="GO:0015833">
    <property type="term" value="P:peptide transport"/>
    <property type="evidence" value="ECO:0007669"/>
    <property type="project" value="InterPro"/>
</dbReference>
<keyword evidence="4" id="KW-0067">ATP-binding</keyword>
<dbReference type="SMART" id="SM00382">
    <property type="entry name" value="AAA"/>
    <property type="match status" value="1"/>
</dbReference>
<dbReference type="InterPro" id="IPR050319">
    <property type="entry name" value="ABC_transp_ATP-bind"/>
</dbReference>
<dbReference type="Pfam" id="PF08352">
    <property type="entry name" value="oligo_HPY"/>
    <property type="match status" value="1"/>
</dbReference>
<evidence type="ECO:0000256" key="1">
    <source>
        <dbReference type="ARBA" id="ARBA00005417"/>
    </source>
</evidence>
<gene>
    <name evidence="6" type="ORF">B0W44_10740</name>
</gene>
<dbReference type="SUPFAM" id="SSF52540">
    <property type="entry name" value="P-loop containing nucleoside triphosphate hydrolases"/>
    <property type="match status" value="1"/>
</dbReference>
<dbReference type="STRING" id="1471761.B0W44_10740"/>
<name>A0A1U9K7Y3_9BACL</name>
<dbReference type="GO" id="GO:0016887">
    <property type="term" value="F:ATP hydrolysis activity"/>
    <property type="evidence" value="ECO:0007669"/>
    <property type="project" value="InterPro"/>
</dbReference>
<organism evidence="6 7">
    <name type="scientific">Novibacillus thermophilus</name>
    <dbReference type="NCBI Taxonomy" id="1471761"/>
    <lineage>
        <taxon>Bacteria</taxon>
        <taxon>Bacillati</taxon>
        <taxon>Bacillota</taxon>
        <taxon>Bacilli</taxon>
        <taxon>Bacillales</taxon>
        <taxon>Thermoactinomycetaceae</taxon>
        <taxon>Novibacillus</taxon>
    </lineage>
</organism>
<dbReference type="InterPro" id="IPR017871">
    <property type="entry name" value="ABC_transporter-like_CS"/>
</dbReference>
<reference evidence="6 7" key="1">
    <citation type="journal article" date="2015" name="Int. J. Syst. Evol. Microbiol.">
        <title>Novibacillus thermophilus gen. nov., sp. nov., a Gram-staining-negative and moderately thermophilic member of the family Thermoactinomycetaceae.</title>
        <authorList>
            <person name="Yang G."/>
            <person name="Chen J."/>
            <person name="Zhou S."/>
        </authorList>
    </citation>
    <scope>NUCLEOTIDE SEQUENCE [LARGE SCALE GENOMIC DNA]</scope>
    <source>
        <strain evidence="6 7">SG-1</strain>
    </source>
</reference>
<dbReference type="GO" id="GO:0055085">
    <property type="term" value="P:transmembrane transport"/>
    <property type="evidence" value="ECO:0007669"/>
    <property type="project" value="UniProtKB-ARBA"/>
</dbReference>
<feature type="domain" description="ABC transporter" evidence="5">
    <location>
        <begin position="6"/>
        <end position="257"/>
    </location>
</feature>
<keyword evidence="7" id="KW-1185">Reference proteome</keyword>
<evidence type="ECO:0000259" key="5">
    <source>
        <dbReference type="PROSITE" id="PS50893"/>
    </source>
</evidence>
<keyword evidence="2" id="KW-0813">Transport</keyword>
<dbReference type="CDD" id="cd03257">
    <property type="entry name" value="ABC_NikE_OppD_transporters"/>
    <property type="match status" value="1"/>
</dbReference>
<dbReference type="EMBL" id="CP019699">
    <property type="protein sequence ID" value="AQS56169.1"/>
    <property type="molecule type" value="Genomic_DNA"/>
</dbReference>
<dbReference type="InterPro" id="IPR003593">
    <property type="entry name" value="AAA+_ATPase"/>
</dbReference>
<dbReference type="OrthoDB" id="9802264at2"/>
<dbReference type="NCBIfam" id="TIGR01727">
    <property type="entry name" value="oligo_HPY"/>
    <property type="match status" value="1"/>
</dbReference>
<dbReference type="KEGG" id="ntr:B0W44_10740"/>
<dbReference type="FunFam" id="3.40.50.300:FF:000016">
    <property type="entry name" value="Oligopeptide ABC transporter ATP-binding component"/>
    <property type="match status" value="1"/>
</dbReference>
<evidence type="ECO:0000313" key="6">
    <source>
        <dbReference type="EMBL" id="AQS56169.1"/>
    </source>
</evidence>
<keyword evidence="3" id="KW-0547">Nucleotide-binding</keyword>
<protein>
    <submittedName>
        <fullName evidence="6">Peptide ABC transporter substrate-binding protein</fullName>
    </submittedName>
</protein>
<dbReference type="PROSITE" id="PS00211">
    <property type="entry name" value="ABC_TRANSPORTER_1"/>
    <property type="match status" value="1"/>
</dbReference>
<dbReference type="Gene3D" id="3.40.50.300">
    <property type="entry name" value="P-loop containing nucleotide triphosphate hydrolases"/>
    <property type="match status" value="1"/>
</dbReference>
<dbReference type="InterPro" id="IPR027417">
    <property type="entry name" value="P-loop_NTPase"/>
</dbReference>
<evidence type="ECO:0000313" key="7">
    <source>
        <dbReference type="Proteomes" id="UP000188603"/>
    </source>
</evidence>
<dbReference type="PROSITE" id="PS50893">
    <property type="entry name" value="ABC_TRANSPORTER_2"/>
    <property type="match status" value="1"/>
</dbReference>
<accession>A0A1U9K7Y3</accession>
<dbReference type="GO" id="GO:0005524">
    <property type="term" value="F:ATP binding"/>
    <property type="evidence" value="ECO:0007669"/>
    <property type="project" value="UniProtKB-KW"/>
</dbReference>
<evidence type="ECO:0000256" key="3">
    <source>
        <dbReference type="ARBA" id="ARBA00022741"/>
    </source>
</evidence>
<proteinExistence type="inferred from homology"/>
<dbReference type="PANTHER" id="PTHR43776:SF7">
    <property type="entry name" value="D,D-DIPEPTIDE TRANSPORT ATP-BINDING PROTEIN DDPF-RELATED"/>
    <property type="match status" value="1"/>
</dbReference>